<accession>A0ABW3BKT3</accession>
<keyword evidence="3" id="KW-1185">Reference proteome</keyword>
<dbReference type="InterPro" id="IPR047891">
    <property type="entry name" value="GPGG_membr"/>
</dbReference>
<dbReference type="Proteomes" id="UP001596956">
    <property type="component" value="Unassembled WGS sequence"/>
</dbReference>
<gene>
    <name evidence="2" type="ORF">ACFQZU_20305</name>
</gene>
<evidence type="ECO:0000313" key="2">
    <source>
        <dbReference type="EMBL" id="MFD0803641.1"/>
    </source>
</evidence>
<feature type="transmembrane region" description="Helical" evidence="1">
    <location>
        <begin position="29"/>
        <end position="45"/>
    </location>
</feature>
<keyword evidence="1" id="KW-0812">Transmembrane</keyword>
<dbReference type="NCBIfam" id="NF040511">
    <property type="entry name" value="membrane_GPGG"/>
    <property type="match status" value="1"/>
</dbReference>
<reference evidence="3" key="1">
    <citation type="journal article" date="2019" name="Int. J. Syst. Evol. Microbiol.">
        <title>The Global Catalogue of Microorganisms (GCM) 10K type strain sequencing project: providing services to taxonomists for standard genome sequencing and annotation.</title>
        <authorList>
            <consortium name="The Broad Institute Genomics Platform"/>
            <consortium name="The Broad Institute Genome Sequencing Center for Infectious Disease"/>
            <person name="Wu L."/>
            <person name="Ma J."/>
        </authorList>
    </citation>
    <scope>NUCLEOTIDE SEQUENCE [LARGE SCALE GENOMIC DNA]</scope>
    <source>
        <strain evidence="3">CCUG 63369</strain>
    </source>
</reference>
<keyword evidence="1" id="KW-1133">Transmembrane helix</keyword>
<sequence>MGILMLILGIVLIVAGVFALVRRQMLWGIVLIVVGLIVAPGISYLG</sequence>
<proteinExistence type="predicted"/>
<evidence type="ECO:0000313" key="3">
    <source>
        <dbReference type="Proteomes" id="UP001596956"/>
    </source>
</evidence>
<comment type="caution">
    <text evidence="2">The sequence shown here is derived from an EMBL/GenBank/DDBJ whole genome shotgun (WGS) entry which is preliminary data.</text>
</comment>
<name>A0ABW3BKT3_9ACTN</name>
<organism evidence="2 3">
    <name type="scientific">Streptomonospora algeriensis</name>
    <dbReference type="NCBI Taxonomy" id="995084"/>
    <lineage>
        <taxon>Bacteria</taxon>
        <taxon>Bacillati</taxon>
        <taxon>Actinomycetota</taxon>
        <taxon>Actinomycetes</taxon>
        <taxon>Streptosporangiales</taxon>
        <taxon>Nocardiopsidaceae</taxon>
        <taxon>Streptomonospora</taxon>
    </lineage>
</organism>
<dbReference type="EMBL" id="JBHTHR010001024">
    <property type="protein sequence ID" value="MFD0803641.1"/>
    <property type="molecule type" value="Genomic_DNA"/>
</dbReference>
<evidence type="ECO:0000256" key="1">
    <source>
        <dbReference type="SAM" id="Phobius"/>
    </source>
</evidence>
<keyword evidence="1" id="KW-0472">Membrane</keyword>
<protein>
    <submittedName>
        <fullName evidence="2">GPGG-motif small membrane protein</fullName>
    </submittedName>
</protein>